<dbReference type="Proteomes" id="UP000253940">
    <property type="component" value="Chromosome"/>
</dbReference>
<dbReference type="InterPro" id="IPR001173">
    <property type="entry name" value="Glyco_trans_2-like"/>
</dbReference>
<feature type="domain" description="Glycosyltransferase 2-like" evidence="1">
    <location>
        <begin position="6"/>
        <end position="132"/>
    </location>
</feature>
<evidence type="ECO:0000313" key="2">
    <source>
        <dbReference type="EMBL" id="AXI04264.1"/>
    </source>
</evidence>
<dbReference type="KEGG" id="mbah:HYN46_16335"/>
<dbReference type="Pfam" id="PF00535">
    <property type="entry name" value="Glycos_transf_2"/>
    <property type="match status" value="1"/>
</dbReference>
<dbReference type="Gene3D" id="3.90.550.10">
    <property type="entry name" value="Spore Coat Polysaccharide Biosynthesis Protein SpsA, Chain A"/>
    <property type="match status" value="1"/>
</dbReference>
<evidence type="ECO:0000259" key="1">
    <source>
        <dbReference type="Pfam" id="PF00535"/>
    </source>
</evidence>
<proteinExistence type="predicted"/>
<organism evidence="2 3">
    <name type="scientific">Aquirhabdus parva</name>
    <dbReference type="NCBI Taxonomy" id="2283318"/>
    <lineage>
        <taxon>Bacteria</taxon>
        <taxon>Pseudomonadati</taxon>
        <taxon>Pseudomonadota</taxon>
        <taxon>Gammaproteobacteria</taxon>
        <taxon>Moraxellales</taxon>
        <taxon>Moraxellaceae</taxon>
        <taxon>Aquirhabdus</taxon>
    </lineage>
</organism>
<keyword evidence="3" id="KW-1185">Reference proteome</keyword>
<accession>A0A345PAF5</accession>
<dbReference type="RefSeq" id="WP_114900372.1">
    <property type="nucleotide sequence ID" value="NZ_CP031222.1"/>
</dbReference>
<dbReference type="OrthoDB" id="9802649at2"/>
<keyword evidence="2" id="KW-0808">Transferase</keyword>
<dbReference type="AlphaFoldDB" id="A0A345PAF5"/>
<dbReference type="SUPFAM" id="SSF53448">
    <property type="entry name" value="Nucleotide-diphospho-sugar transferases"/>
    <property type="match status" value="1"/>
</dbReference>
<dbReference type="InterPro" id="IPR029044">
    <property type="entry name" value="Nucleotide-diphossugar_trans"/>
</dbReference>
<gene>
    <name evidence="2" type="ORF">HYN46_16335</name>
</gene>
<protein>
    <submittedName>
        <fullName evidence="2">Glycosyltransferase</fullName>
    </submittedName>
</protein>
<dbReference type="EMBL" id="CP031222">
    <property type="protein sequence ID" value="AXI04264.1"/>
    <property type="molecule type" value="Genomic_DNA"/>
</dbReference>
<sequence>MTKLAIAIPTYNRASILVENLARMLPALGQYGIAIYVSDDSPNEETARALAELSYPDLHYRQNTPGLGHDQNLMETLLWPEADYVWLLADALYPESELFENVVQAWATQPDAIFLNYDSWFEQNRSIQGQEDVKAFLYQQVWHMTMTGVAIYGLRLREFLREHRTRCSFKNFPQLALIMNLLRMPNPSLVWIGARYIHVNSSKQASYWAKSDTSILTTFGSDWVRLIDSFDDIYSDAEREIMIRSHSRYRGIFTVRYFLFCRAHGLFSLMFVREHMAMIKRVTSIPYSWVEWIARIPPVFLRGIIRLKRILVWR</sequence>
<reference evidence="2 3" key="1">
    <citation type="submission" date="2018-07" db="EMBL/GenBank/DDBJ databases">
        <title>Genome sequencing of Moraxellaceae gen. HYN0046.</title>
        <authorList>
            <person name="Kim M."/>
            <person name="Yi H."/>
        </authorList>
    </citation>
    <scope>NUCLEOTIDE SEQUENCE [LARGE SCALE GENOMIC DNA]</scope>
    <source>
        <strain evidence="2 3">HYN0046</strain>
    </source>
</reference>
<evidence type="ECO:0000313" key="3">
    <source>
        <dbReference type="Proteomes" id="UP000253940"/>
    </source>
</evidence>
<name>A0A345PAF5_9GAMM</name>
<dbReference type="GO" id="GO:0016740">
    <property type="term" value="F:transferase activity"/>
    <property type="evidence" value="ECO:0007669"/>
    <property type="project" value="UniProtKB-KW"/>
</dbReference>